<dbReference type="InterPro" id="IPR036188">
    <property type="entry name" value="FAD/NAD-bd_sf"/>
</dbReference>
<reference evidence="9" key="1">
    <citation type="submission" date="2017-05" db="EMBL/GenBank/DDBJ databases">
        <authorList>
            <person name="Rodrigo-Torres L."/>
            <person name="Arahal R. D."/>
            <person name="Lucena T."/>
        </authorList>
    </citation>
    <scope>NUCLEOTIDE SEQUENCE [LARGE SCALE GENOMIC DNA]</scope>
    <source>
        <strain evidence="9">CECT 8649</strain>
    </source>
</reference>
<dbReference type="Proteomes" id="UP000225972">
    <property type="component" value="Unassembled WGS sequence"/>
</dbReference>
<evidence type="ECO:0000256" key="4">
    <source>
        <dbReference type="ARBA" id="ARBA00022827"/>
    </source>
</evidence>
<keyword evidence="8" id="KW-0560">Oxidoreductase</keyword>
<protein>
    <submittedName>
        <fullName evidence="8">Alcohol dehydrogenase [acceptor]</fullName>
        <ecNumber evidence="8">1.1.99.-</ecNumber>
    </submittedName>
</protein>
<evidence type="ECO:0000313" key="9">
    <source>
        <dbReference type="Proteomes" id="UP000225972"/>
    </source>
</evidence>
<dbReference type="RefSeq" id="WP_099247984.1">
    <property type="nucleotide sequence ID" value="NZ_FXXP01000003.1"/>
</dbReference>
<evidence type="ECO:0000313" key="8">
    <source>
        <dbReference type="EMBL" id="SMX29568.1"/>
    </source>
</evidence>
<dbReference type="Gene3D" id="3.30.560.10">
    <property type="entry name" value="Glucose Oxidase, domain 3"/>
    <property type="match status" value="1"/>
</dbReference>
<dbReference type="EMBL" id="FXXP01000003">
    <property type="protein sequence ID" value="SMX29568.1"/>
    <property type="molecule type" value="Genomic_DNA"/>
</dbReference>
<dbReference type="PROSITE" id="PS00623">
    <property type="entry name" value="GMC_OXRED_1"/>
    <property type="match status" value="1"/>
</dbReference>
<feature type="domain" description="Glucose-methanol-choline oxidoreductase N-terminal" evidence="6">
    <location>
        <begin position="83"/>
        <end position="106"/>
    </location>
</feature>
<dbReference type="SUPFAM" id="SSF54373">
    <property type="entry name" value="FAD-linked reductases, C-terminal domain"/>
    <property type="match status" value="1"/>
</dbReference>
<dbReference type="GO" id="GO:0016614">
    <property type="term" value="F:oxidoreductase activity, acting on CH-OH group of donors"/>
    <property type="evidence" value="ECO:0007669"/>
    <property type="project" value="InterPro"/>
</dbReference>
<sequence length="545" mass="59881">MSEKKADFIVVGAGSAGCVLANRLSEDPANRVILLEAGGHDLNPWIHVPVGYFKTLHNPNTDWCYKTEPEPGLNGRALDWPRGKTLGGSSSINGLLYVRGQKEDYDRWAQRGNKGWGYDDVLPLFKKSESHENGADAYHGDKGGLSVSLIRAKSEIAEAFIDAAVEMGVPRNDDYNGAVQEGVSYFHQTARKGFRCSSARAFLNPAKSRPNLEIIIHAQTEKLVFDPNDPRRVIGVQYMRKGQSHQVLLNPGGEVILSAGAIGSPQILELSGIGRGEVLSKAGVTVRHELRGVGECLQDHLQIRLVYEVNTQTLNDAINRFMPRMGIGLNYVLFRKGPMSLGASQVCIFAKSMPGLDTPDIQFHFQPLSADKPGIEMHPFSGITSSVCQLRPESRGHIHISSPNAADYPKIVPNYLSARADQLCAIRAIRFARAMTETSALRPYIRREHIPNNNPSSDEELLQCAREISQTIYHPTSTCRMGHDDQAVVDDRLKVHGIAGLRIADASIMPDIVSGNTNAPTIMIGEKASQMILEDRAAKARVRMH</sequence>
<keyword evidence="9" id="KW-1185">Reference proteome</keyword>
<dbReference type="InterPro" id="IPR012132">
    <property type="entry name" value="GMC_OxRdtase"/>
</dbReference>
<evidence type="ECO:0000256" key="1">
    <source>
        <dbReference type="ARBA" id="ARBA00001974"/>
    </source>
</evidence>
<dbReference type="InterPro" id="IPR000172">
    <property type="entry name" value="GMC_OxRdtase_N"/>
</dbReference>
<comment type="cofactor">
    <cofactor evidence="1">
        <name>FAD</name>
        <dbReference type="ChEBI" id="CHEBI:57692"/>
    </cofactor>
</comment>
<dbReference type="Gene3D" id="3.50.50.60">
    <property type="entry name" value="FAD/NAD(P)-binding domain"/>
    <property type="match status" value="1"/>
</dbReference>
<dbReference type="AlphaFoldDB" id="A0A238JFW1"/>
<dbReference type="PROSITE" id="PS00624">
    <property type="entry name" value="GMC_OXRED_2"/>
    <property type="match status" value="1"/>
</dbReference>
<name>A0A238JFW1_9RHOB</name>
<proteinExistence type="inferred from homology"/>
<evidence type="ECO:0000259" key="6">
    <source>
        <dbReference type="PROSITE" id="PS00623"/>
    </source>
</evidence>
<evidence type="ECO:0000256" key="2">
    <source>
        <dbReference type="ARBA" id="ARBA00010790"/>
    </source>
</evidence>
<gene>
    <name evidence="8" type="primary">alkJ_3</name>
    <name evidence="8" type="ORF">TRP8649_03705</name>
</gene>
<accession>A0A238JFW1</accession>
<dbReference type="Pfam" id="PF05199">
    <property type="entry name" value="GMC_oxred_C"/>
    <property type="match status" value="1"/>
</dbReference>
<dbReference type="Pfam" id="PF00732">
    <property type="entry name" value="GMC_oxred_N"/>
    <property type="match status" value="1"/>
</dbReference>
<comment type="similarity">
    <text evidence="2 5">Belongs to the GMC oxidoreductase family.</text>
</comment>
<dbReference type="EC" id="1.1.99.-" evidence="8"/>
<dbReference type="SUPFAM" id="SSF51905">
    <property type="entry name" value="FAD/NAD(P)-binding domain"/>
    <property type="match status" value="1"/>
</dbReference>
<dbReference type="PANTHER" id="PTHR11552">
    <property type="entry name" value="GLUCOSE-METHANOL-CHOLINE GMC OXIDOREDUCTASE"/>
    <property type="match status" value="1"/>
</dbReference>
<dbReference type="PIRSF" id="PIRSF000137">
    <property type="entry name" value="Alcohol_oxidase"/>
    <property type="match status" value="1"/>
</dbReference>
<dbReference type="GO" id="GO:0050660">
    <property type="term" value="F:flavin adenine dinucleotide binding"/>
    <property type="evidence" value="ECO:0007669"/>
    <property type="project" value="InterPro"/>
</dbReference>
<dbReference type="PANTHER" id="PTHR11552:SF147">
    <property type="entry name" value="CHOLINE DEHYDROGENASE, MITOCHONDRIAL"/>
    <property type="match status" value="1"/>
</dbReference>
<keyword evidence="4 5" id="KW-0274">FAD</keyword>
<organism evidence="8 9">
    <name type="scientific">Pelagimonas phthalicica</name>
    <dbReference type="NCBI Taxonomy" id="1037362"/>
    <lineage>
        <taxon>Bacteria</taxon>
        <taxon>Pseudomonadati</taxon>
        <taxon>Pseudomonadota</taxon>
        <taxon>Alphaproteobacteria</taxon>
        <taxon>Rhodobacterales</taxon>
        <taxon>Roseobacteraceae</taxon>
        <taxon>Pelagimonas</taxon>
    </lineage>
</organism>
<keyword evidence="3 5" id="KW-0285">Flavoprotein</keyword>
<dbReference type="PROSITE" id="PS51257">
    <property type="entry name" value="PROKAR_LIPOPROTEIN"/>
    <property type="match status" value="1"/>
</dbReference>
<dbReference type="OrthoDB" id="9785276at2"/>
<evidence type="ECO:0000256" key="5">
    <source>
        <dbReference type="RuleBase" id="RU003968"/>
    </source>
</evidence>
<evidence type="ECO:0000256" key="3">
    <source>
        <dbReference type="ARBA" id="ARBA00022630"/>
    </source>
</evidence>
<feature type="domain" description="Glucose-methanol-choline oxidoreductase N-terminal" evidence="7">
    <location>
        <begin position="260"/>
        <end position="274"/>
    </location>
</feature>
<evidence type="ECO:0000259" key="7">
    <source>
        <dbReference type="PROSITE" id="PS00624"/>
    </source>
</evidence>
<dbReference type="InterPro" id="IPR007867">
    <property type="entry name" value="GMC_OxRtase_C"/>
</dbReference>